<dbReference type="AlphaFoldDB" id="A0A2N9FGA7"/>
<dbReference type="EMBL" id="OIVN01000811">
    <property type="protein sequence ID" value="SPC85909.1"/>
    <property type="molecule type" value="Genomic_DNA"/>
</dbReference>
<name>A0A2N9FGA7_FAGSY</name>
<gene>
    <name evidence="1" type="ORF">FSB_LOCUS13791</name>
</gene>
<proteinExistence type="predicted"/>
<accession>A0A2N9FGA7</accession>
<evidence type="ECO:0000313" key="1">
    <source>
        <dbReference type="EMBL" id="SPC85909.1"/>
    </source>
</evidence>
<reference evidence="1" key="1">
    <citation type="submission" date="2018-02" db="EMBL/GenBank/DDBJ databases">
        <authorList>
            <person name="Cohen D.B."/>
            <person name="Kent A.D."/>
        </authorList>
    </citation>
    <scope>NUCLEOTIDE SEQUENCE</scope>
</reference>
<protein>
    <submittedName>
        <fullName evidence="1">Uncharacterized protein</fullName>
    </submittedName>
</protein>
<organism evidence="1">
    <name type="scientific">Fagus sylvatica</name>
    <name type="common">Beechnut</name>
    <dbReference type="NCBI Taxonomy" id="28930"/>
    <lineage>
        <taxon>Eukaryota</taxon>
        <taxon>Viridiplantae</taxon>
        <taxon>Streptophyta</taxon>
        <taxon>Embryophyta</taxon>
        <taxon>Tracheophyta</taxon>
        <taxon>Spermatophyta</taxon>
        <taxon>Magnoliopsida</taxon>
        <taxon>eudicotyledons</taxon>
        <taxon>Gunneridae</taxon>
        <taxon>Pentapetalae</taxon>
        <taxon>rosids</taxon>
        <taxon>fabids</taxon>
        <taxon>Fagales</taxon>
        <taxon>Fagaceae</taxon>
        <taxon>Fagus</taxon>
    </lineage>
</organism>
<sequence length="34" mass="3962">MGLMRFGLILCIWVIPDYPTVQPDHPTRPIRPPM</sequence>